<comment type="caution">
    <text evidence="2">The sequence shown here is derived from an EMBL/GenBank/DDBJ whole genome shotgun (WGS) entry which is preliminary data.</text>
</comment>
<keyword evidence="1" id="KW-0732">Signal</keyword>
<evidence type="ECO:0000313" key="2">
    <source>
        <dbReference type="EMBL" id="KAK3766761.1"/>
    </source>
</evidence>
<proteinExistence type="predicted"/>
<evidence type="ECO:0000256" key="1">
    <source>
        <dbReference type="SAM" id="SignalP"/>
    </source>
</evidence>
<dbReference type="Proteomes" id="UP001283361">
    <property type="component" value="Unassembled WGS sequence"/>
</dbReference>
<feature type="signal peptide" evidence="1">
    <location>
        <begin position="1"/>
        <end position="27"/>
    </location>
</feature>
<name>A0AAE0ZD81_9GAST</name>
<evidence type="ECO:0000313" key="3">
    <source>
        <dbReference type="Proteomes" id="UP001283361"/>
    </source>
</evidence>
<protein>
    <submittedName>
        <fullName evidence="2">Uncharacterized protein</fullName>
    </submittedName>
</protein>
<sequence length="268" mass="29636">MGQTSFILCGCVAILIWSNNLLSSVDCSNAKPRPSDQDKLAYSVNKTTRLHFIAPVVIDPSNFEGAILSVGFRAARDECKAGEALNARAGPDGWFPVSNHLGMNLVFSAHGSLTSPRSYWRGQFKRRGAKISIRSERKEGDVTVIDGFLLYGLEKIDAPLIGANGQVELPRPSFIFQCDAMSGFCATQIGYARFLERNSFFVKKGKRRGARHFIMLKAFLGCWTYGQDQGHLVCPIQDEMNSERTRLGLGLPDTRKRRRSGALVSLSI</sequence>
<accession>A0AAE0ZD81</accession>
<dbReference type="AlphaFoldDB" id="A0AAE0ZD81"/>
<gene>
    <name evidence="2" type="ORF">RRG08_047284</name>
</gene>
<dbReference type="EMBL" id="JAWDGP010004196">
    <property type="protein sequence ID" value="KAK3766761.1"/>
    <property type="molecule type" value="Genomic_DNA"/>
</dbReference>
<keyword evidence="3" id="KW-1185">Reference proteome</keyword>
<organism evidence="2 3">
    <name type="scientific">Elysia crispata</name>
    <name type="common">lettuce slug</name>
    <dbReference type="NCBI Taxonomy" id="231223"/>
    <lineage>
        <taxon>Eukaryota</taxon>
        <taxon>Metazoa</taxon>
        <taxon>Spiralia</taxon>
        <taxon>Lophotrochozoa</taxon>
        <taxon>Mollusca</taxon>
        <taxon>Gastropoda</taxon>
        <taxon>Heterobranchia</taxon>
        <taxon>Euthyneura</taxon>
        <taxon>Panpulmonata</taxon>
        <taxon>Sacoglossa</taxon>
        <taxon>Placobranchoidea</taxon>
        <taxon>Plakobranchidae</taxon>
        <taxon>Elysia</taxon>
    </lineage>
</organism>
<reference evidence="2" key="1">
    <citation type="journal article" date="2023" name="G3 (Bethesda)">
        <title>A reference genome for the long-term kleptoplast-retaining sea slug Elysia crispata morphotype clarki.</title>
        <authorList>
            <person name="Eastman K.E."/>
            <person name="Pendleton A.L."/>
            <person name="Shaikh M.A."/>
            <person name="Suttiyut T."/>
            <person name="Ogas R."/>
            <person name="Tomko P."/>
            <person name="Gavelis G."/>
            <person name="Widhalm J.R."/>
            <person name="Wisecaver J.H."/>
        </authorList>
    </citation>
    <scope>NUCLEOTIDE SEQUENCE</scope>
    <source>
        <strain evidence="2">ECLA1</strain>
    </source>
</reference>
<feature type="chain" id="PRO_5042225963" evidence="1">
    <location>
        <begin position="28"/>
        <end position="268"/>
    </location>
</feature>